<keyword evidence="7" id="KW-1185">Reference proteome</keyword>
<dbReference type="PANTHER" id="PTHR24567:SF74">
    <property type="entry name" value="HTH-TYPE TRANSCRIPTIONAL REGULATOR ARCR"/>
    <property type="match status" value="1"/>
</dbReference>
<protein>
    <recommendedName>
        <fullName evidence="8">Crp/Fnr family transcriptional regulator</fullName>
    </recommendedName>
</protein>
<dbReference type="GO" id="GO:0005829">
    <property type="term" value="C:cytosol"/>
    <property type="evidence" value="ECO:0007669"/>
    <property type="project" value="TreeGrafter"/>
</dbReference>
<dbReference type="Pfam" id="PF13545">
    <property type="entry name" value="HTH_Crp_2"/>
    <property type="match status" value="1"/>
</dbReference>
<evidence type="ECO:0000313" key="6">
    <source>
        <dbReference type="EMBL" id="AMU92782.1"/>
    </source>
</evidence>
<evidence type="ECO:0008006" key="8">
    <source>
        <dbReference type="Google" id="ProtNLM"/>
    </source>
</evidence>
<dbReference type="RefSeq" id="WP_054735169.1">
    <property type="nucleotide sequence ID" value="NZ_CP013345.1"/>
</dbReference>
<dbReference type="Gene3D" id="1.10.10.10">
    <property type="entry name" value="Winged helix-like DNA-binding domain superfamily/Winged helix DNA-binding domain"/>
    <property type="match status" value="1"/>
</dbReference>
<dbReference type="GO" id="GO:0003700">
    <property type="term" value="F:DNA-binding transcription factor activity"/>
    <property type="evidence" value="ECO:0007669"/>
    <property type="project" value="TreeGrafter"/>
</dbReference>
<feature type="domain" description="Cyclic nucleotide-binding" evidence="4">
    <location>
        <begin position="30"/>
        <end position="104"/>
    </location>
</feature>
<reference evidence="6 7" key="2">
    <citation type="journal article" date="2016" name="Genome Announc.">
        <title>Complete Genome Sequence of Sphingopyxis macrogoltabida Strain 203N (NBRC 111659), a Polyethylene Glycol Degrader.</title>
        <authorList>
            <person name="Ohtsubo Y."/>
            <person name="Nonoyama S."/>
            <person name="Nagata Y."/>
            <person name="Numata M."/>
            <person name="Tsuchikane K."/>
            <person name="Hosoyama A."/>
            <person name="Yamazoe A."/>
            <person name="Tsuda M."/>
            <person name="Fujita N."/>
            <person name="Kawai F."/>
        </authorList>
    </citation>
    <scope>NUCLEOTIDE SEQUENCE [LARGE SCALE GENOMIC DNA]</scope>
    <source>
        <strain evidence="6 7">203N</strain>
    </source>
</reference>
<evidence type="ECO:0000313" key="7">
    <source>
        <dbReference type="Proteomes" id="UP000076088"/>
    </source>
</evidence>
<dbReference type="InterPro" id="IPR014710">
    <property type="entry name" value="RmlC-like_jellyroll"/>
</dbReference>
<dbReference type="GO" id="GO:0003677">
    <property type="term" value="F:DNA binding"/>
    <property type="evidence" value="ECO:0007669"/>
    <property type="project" value="UniProtKB-KW"/>
</dbReference>
<dbReference type="SUPFAM" id="SSF51206">
    <property type="entry name" value="cAMP-binding domain-like"/>
    <property type="match status" value="1"/>
</dbReference>
<evidence type="ECO:0000256" key="2">
    <source>
        <dbReference type="ARBA" id="ARBA00023125"/>
    </source>
</evidence>
<keyword evidence="1" id="KW-0805">Transcription regulation</keyword>
<keyword evidence="6" id="KW-0614">Plasmid</keyword>
<dbReference type="Proteomes" id="UP000076088">
    <property type="component" value="Plasmid unnamed1"/>
</dbReference>
<dbReference type="InterPro" id="IPR050397">
    <property type="entry name" value="Env_Response_Regulators"/>
</dbReference>
<geneLocation type="plasmid" evidence="6 7">
    <name>unnamed1</name>
</geneLocation>
<keyword evidence="2" id="KW-0238">DNA-binding</keyword>
<reference evidence="7" key="1">
    <citation type="submission" date="2015-11" db="EMBL/GenBank/DDBJ databases">
        <title>Complete genome sequence of a polyethylene-glycol degrader Sphingopyxis macrogoltabida 203N (NBRC 111659).</title>
        <authorList>
            <person name="Yoshiyuki O."/>
            <person name="Shouta N."/>
            <person name="Nagata Y."/>
            <person name="Numata M."/>
            <person name="Tsuchikane K."/>
            <person name="Hosoyama A."/>
            <person name="Yamazoe A."/>
            <person name="Tsuda M."/>
            <person name="Fujita N."/>
            <person name="Kawai F."/>
        </authorList>
    </citation>
    <scope>NUCLEOTIDE SEQUENCE [LARGE SCALE GENOMIC DNA]</scope>
    <source>
        <strain evidence="7">203N</strain>
        <plasmid evidence="7">unnamed1</plasmid>
    </source>
</reference>
<feature type="domain" description="HTH crp-type" evidence="5">
    <location>
        <begin position="142"/>
        <end position="215"/>
    </location>
</feature>
<dbReference type="AlphaFoldDB" id="A0AAC9AZI7"/>
<dbReference type="InterPro" id="IPR036388">
    <property type="entry name" value="WH-like_DNA-bd_sf"/>
</dbReference>
<dbReference type="InterPro" id="IPR018490">
    <property type="entry name" value="cNMP-bd_dom_sf"/>
</dbReference>
<proteinExistence type="predicted"/>
<dbReference type="PANTHER" id="PTHR24567">
    <property type="entry name" value="CRP FAMILY TRANSCRIPTIONAL REGULATORY PROTEIN"/>
    <property type="match status" value="1"/>
</dbReference>
<accession>A0AAC9AZI7</accession>
<dbReference type="EMBL" id="CP013345">
    <property type="protein sequence ID" value="AMU92782.1"/>
    <property type="molecule type" value="Genomic_DNA"/>
</dbReference>
<dbReference type="InterPro" id="IPR012318">
    <property type="entry name" value="HTH_CRP"/>
</dbReference>
<sequence>MKQLSFDMYQWMGSEAQAAFERAATRIERPAGSLIYAEGDAGDTMFRIVRGAVRLTVLRDDGRELLFQIYHQGGCFGTSSVIDGGQRPQTAEAYEDCELQVVTKAQIDGLRADHPDLGDAMLRLLSMNMRLLISYFAGSNLDGIVAWLAQRLEEAARAFGRETEDGVLLTQPLSQSEFAAMVGTSRQTVNKALTELRTRGLVINHGRYLLIKDIDQLRRFGEQGLGPG</sequence>
<dbReference type="SMART" id="SM00100">
    <property type="entry name" value="cNMP"/>
    <property type="match status" value="1"/>
</dbReference>
<name>A0AAC9AZI7_SPHMC</name>
<dbReference type="PROSITE" id="PS50042">
    <property type="entry name" value="CNMP_BINDING_3"/>
    <property type="match status" value="1"/>
</dbReference>
<dbReference type="PROSITE" id="PS51063">
    <property type="entry name" value="HTH_CRP_2"/>
    <property type="match status" value="1"/>
</dbReference>
<keyword evidence="3" id="KW-0804">Transcription</keyword>
<dbReference type="SUPFAM" id="SSF46785">
    <property type="entry name" value="Winged helix' DNA-binding domain"/>
    <property type="match status" value="1"/>
</dbReference>
<evidence type="ECO:0000259" key="5">
    <source>
        <dbReference type="PROSITE" id="PS51063"/>
    </source>
</evidence>
<organism evidence="6 7">
    <name type="scientific">Sphingopyxis macrogoltabida</name>
    <name type="common">Sphingomonas macrogoltabidus</name>
    <dbReference type="NCBI Taxonomy" id="33050"/>
    <lineage>
        <taxon>Bacteria</taxon>
        <taxon>Pseudomonadati</taxon>
        <taxon>Pseudomonadota</taxon>
        <taxon>Alphaproteobacteria</taxon>
        <taxon>Sphingomonadales</taxon>
        <taxon>Sphingomonadaceae</taxon>
        <taxon>Sphingopyxis</taxon>
    </lineage>
</organism>
<evidence type="ECO:0000259" key="4">
    <source>
        <dbReference type="PROSITE" id="PS50042"/>
    </source>
</evidence>
<gene>
    <name evidence="6" type="ORF">ATM17_31480</name>
</gene>
<dbReference type="InterPro" id="IPR036390">
    <property type="entry name" value="WH_DNA-bd_sf"/>
</dbReference>
<dbReference type="SMART" id="SM00419">
    <property type="entry name" value="HTH_CRP"/>
    <property type="match status" value="1"/>
</dbReference>
<dbReference type="CDD" id="cd00038">
    <property type="entry name" value="CAP_ED"/>
    <property type="match status" value="1"/>
</dbReference>
<dbReference type="InterPro" id="IPR000595">
    <property type="entry name" value="cNMP-bd_dom"/>
</dbReference>
<dbReference type="Pfam" id="PF00027">
    <property type="entry name" value="cNMP_binding"/>
    <property type="match status" value="1"/>
</dbReference>
<evidence type="ECO:0000256" key="1">
    <source>
        <dbReference type="ARBA" id="ARBA00023015"/>
    </source>
</evidence>
<dbReference type="Gene3D" id="2.60.120.10">
    <property type="entry name" value="Jelly Rolls"/>
    <property type="match status" value="1"/>
</dbReference>
<evidence type="ECO:0000256" key="3">
    <source>
        <dbReference type="ARBA" id="ARBA00023163"/>
    </source>
</evidence>